<organism evidence="1 2">
    <name type="scientific">Hypoxylon rubiginosum</name>
    <dbReference type="NCBI Taxonomy" id="110542"/>
    <lineage>
        <taxon>Eukaryota</taxon>
        <taxon>Fungi</taxon>
        <taxon>Dikarya</taxon>
        <taxon>Ascomycota</taxon>
        <taxon>Pezizomycotina</taxon>
        <taxon>Sordariomycetes</taxon>
        <taxon>Xylariomycetidae</taxon>
        <taxon>Xylariales</taxon>
        <taxon>Hypoxylaceae</taxon>
        <taxon>Hypoxylon</taxon>
    </lineage>
</organism>
<reference evidence="1 2" key="1">
    <citation type="journal article" date="2022" name="New Phytol.">
        <title>Ecological generalism drives hyperdiversity of secondary metabolite gene clusters in xylarialean endophytes.</title>
        <authorList>
            <person name="Franco M.E.E."/>
            <person name="Wisecaver J.H."/>
            <person name="Arnold A.E."/>
            <person name="Ju Y.M."/>
            <person name="Slot J.C."/>
            <person name="Ahrendt S."/>
            <person name="Moore L.P."/>
            <person name="Eastman K.E."/>
            <person name="Scott K."/>
            <person name="Konkel Z."/>
            <person name="Mondo S.J."/>
            <person name="Kuo A."/>
            <person name="Hayes R.D."/>
            <person name="Haridas S."/>
            <person name="Andreopoulos B."/>
            <person name="Riley R."/>
            <person name="LaButti K."/>
            <person name="Pangilinan J."/>
            <person name="Lipzen A."/>
            <person name="Amirebrahimi M."/>
            <person name="Yan J."/>
            <person name="Adam C."/>
            <person name="Keymanesh K."/>
            <person name="Ng V."/>
            <person name="Louie K."/>
            <person name="Northen T."/>
            <person name="Drula E."/>
            <person name="Henrissat B."/>
            <person name="Hsieh H.M."/>
            <person name="Youens-Clark K."/>
            <person name="Lutzoni F."/>
            <person name="Miadlikowska J."/>
            <person name="Eastwood D.C."/>
            <person name="Hamelin R.C."/>
            <person name="Grigoriev I.V."/>
            <person name="U'Ren J.M."/>
        </authorList>
    </citation>
    <scope>NUCLEOTIDE SEQUENCE [LARGE SCALE GENOMIC DNA]</scope>
    <source>
        <strain evidence="1 2">CBS 119005</strain>
    </source>
</reference>
<dbReference type="EMBL" id="MU393490">
    <property type="protein sequence ID" value="KAI4864204.1"/>
    <property type="molecule type" value="Genomic_DNA"/>
</dbReference>
<evidence type="ECO:0000313" key="2">
    <source>
        <dbReference type="Proteomes" id="UP001497700"/>
    </source>
</evidence>
<proteinExistence type="predicted"/>
<gene>
    <name evidence="1" type="ORF">F4820DRAFT_346451</name>
</gene>
<comment type="caution">
    <text evidence="1">The sequence shown here is derived from an EMBL/GenBank/DDBJ whole genome shotgun (WGS) entry which is preliminary data.</text>
</comment>
<dbReference type="Proteomes" id="UP001497700">
    <property type="component" value="Unassembled WGS sequence"/>
</dbReference>
<accession>A0ACB9YXN5</accession>
<name>A0ACB9YXN5_9PEZI</name>
<sequence length="218" mass="24935">MAQQEIPQSFKDHKFFPSFRDCPGEHPADRYPVDPTSTGTNRKHWCLLGEIIQADTFIRPRIVAKDHRGDRFVVAFYPDDPNDMPRILENFKVGNTIAIFYALVHGFLDGSTGVRVEDSDKVLIIPLPFKDVIKMNEQVIAHTPVDGALRQCHGCGEVKQNLNMCARCTLFHYCNKDCQAKAWNEKDHKKLCKVLKDKNIRYMHFLNYGTYDAAASFG</sequence>
<evidence type="ECO:0000313" key="1">
    <source>
        <dbReference type="EMBL" id="KAI4864204.1"/>
    </source>
</evidence>
<keyword evidence="2" id="KW-1185">Reference proteome</keyword>
<protein>
    <submittedName>
        <fullName evidence="1">Uncharacterized protein</fullName>
    </submittedName>
</protein>